<sequence length="228" mass="25709">MTTTVLDREMYTEAEAARLLRVSPSTLHYWLEGGERRNKTYQPIIRPEPRGGHADVTWAEFVEAGLLKAYRRDANVPMRELRTFVEVLRQRLDVPYPLAHQRPYVTSGRALVMEAQKQADLAGDWWLVGEASGQLALLPAADAFYRSVIWDNDVAGGWRIAGEESPVVVDPDVRFGRPNVGGISTEVIWEHNRAGESDDEIAEDFGLSQADVWWALSYEQASRAKRVA</sequence>
<keyword evidence="3" id="KW-1185">Reference proteome</keyword>
<name>A0A4Q7YB80_9ACTN</name>
<comment type="caution">
    <text evidence="2">The sequence shown here is derived from an EMBL/GenBank/DDBJ whole genome shotgun (WGS) entry which is preliminary data.</text>
</comment>
<dbReference type="Gene3D" id="1.10.10.10">
    <property type="entry name" value="Winged helix-like DNA-binding domain superfamily/Winged helix DNA-binding domain"/>
    <property type="match status" value="1"/>
</dbReference>
<dbReference type="InterPro" id="IPR007367">
    <property type="entry name" value="DUF433"/>
</dbReference>
<dbReference type="Pfam" id="PF04255">
    <property type="entry name" value="DUF433"/>
    <property type="match status" value="1"/>
</dbReference>
<protein>
    <submittedName>
        <fullName evidence="2">Uncharacterized protein (DUF433 family)</fullName>
    </submittedName>
</protein>
<dbReference type="AlphaFoldDB" id="A0A4Q7YB80"/>
<evidence type="ECO:0000313" key="2">
    <source>
        <dbReference type="EMBL" id="RZU33409.1"/>
    </source>
</evidence>
<evidence type="ECO:0000313" key="3">
    <source>
        <dbReference type="Proteomes" id="UP000292507"/>
    </source>
</evidence>
<dbReference type="Proteomes" id="UP000292507">
    <property type="component" value="Unassembled WGS sequence"/>
</dbReference>
<dbReference type="Pfam" id="PF21321">
    <property type="entry name" value="HTH_66"/>
    <property type="match status" value="1"/>
</dbReference>
<dbReference type="InterPro" id="IPR009057">
    <property type="entry name" value="Homeodomain-like_sf"/>
</dbReference>
<dbReference type="InterPro" id="IPR036388">
    <property type="entry name" value="WH-like_DNA-bd_sf"/>
</dbReference>
<accession>A0A4Q7YB80</accession>
<gene>
    <name evidence="2" type="ORF">BKA19_3132</name>
</gene>
<dbReference type="InterPro" id="IPR048708">
    <property type="entry name" value="VapB45-like_HTH"/>
</dbReference>
<dbReference type="EMBL" id="SHKV01000001">
    <property type="protein sequence ID" value="RZU33409.1"/>
    <property type="molecule type" value="Genomic_DNA"/>
</dbReference>
<dbReference type="SUPFAM" id="SSF46689">
    <property type="entry name" value="Homeodomain-like"/>
    <property type="match status" value="1"/>
</dbReference>
<evidence type="ECO:0000259" key="1">
    <source>
        <dbReference type="Pfam" id="PF21321"/>
    </source>
</evidence>
<proteinExistence type="predicted"/>
<dbReference type="OrthoDB" id="3699668at2"/>
<feature type="domain" description="Putative antitoxin VapB45-like DNA-binding HTH" evidence="1">
    <location>
        <begin position="10"/>
        <end position="82"/>
    </location>
</feature>
<organism evidence="2 3">
    <name type="scientific">Blastococcus saxobsidens</name>
    <dbReference type="NCBI Taxonomy" id="138336"/>
    <lineage>
        <taxon>Bacteria</taxon>
        <taxon>Bacillati</taxon>
        <taxon>Actinomycetota</taxon>
        <taxon>Actinomycetes</taxon>
        <taxon>Geodermatophilales</taxon>
        <taxon>Geodermatophilaceae</taxon>
        <taxon>Blastococcus</taxon>
    </lineage>
</organism>
<dbReference type="RefSeq" id="WP_104526792.1">
    <property type="nucleotide sequence ID" value="NZ_POQT01000002.1"/>
</dbReference>
<reference evidence="2 3" key="1">
    <citation type="submission" date="2019-02" db="EMBL/GenBank/DDBJ databases">
        <title>Sequencing the genomes of 1000 actinobacteria strains.</title>
        <authorList>
            <person name="Klenk H.-P."/>
        </authorList>
    </citation>
    <scope>NUCLEOTIDE SEQUENCE [LARGE SCALE GENOMIC DNA]</scope>
    <source>
        <strain evidence="2 3">DSM 44509</strain>
    </source>
</reference>